<accession>A0ABC8YZ25</accession>
<dbReference type="InterPro" id="IPR021102">
    <property type="entry name" value="PNGase_A"/>
</dbReference>
<dbReference type="Pfam" id="PF12222">
    <property type="entry name" value="PNGaseA"/>
    <property type="match status" value="1"/>
</dbReference>
<keyword evidence="4" id="KW-1185">Reference proteome</keyword>
<proteinExistence type="predicted"/>
<dbReference type="PANTHER" id="PTHR31104">
    <property type="entry name" value="PEPTIDE-N4-(N-ACETYL-BETA-GLUCOSAMINYL)ASPARAGINE AMIDASE A PROTEIN"/>
    <property type="match status" value="1"/>
</dbReference>
<evidence type="ECO:0000256" key="1">
    <source>
        <dbReference type="SAM" id="SignalP"/>
    </source>
</evidence>
<gene>
    <name evidence="3" type="ORF">URODEC1_LOCUS39424</name>
</gene>
<sequence length="575" mass="60579">MAAPASCIHLALLCLIIPATIASSQSLRKSPAGASRPTTFFEVDRPLRPPPGSSGRCSTLLLSASFGSTFAKPPATAAYAPPRCLVKAGGHASAISLAVLEWRAACHGTQLNRIFGVWLGGAELLRGSTAAPPPNGIVWSVSKDVTKYASLLAAARKPTTLAVYLGNLVNATLTGAYHANVTLHLYLRRAQPSPPSAPPHTATGPADLIVPVSRAAPQPPNGGGLWFPIRSAADAASARVALPSNTYRAVLELYVSFHGDDESWYINQPGYQNGPFREVTVRVDGVLAGAAWPFPVIYAGGIYPLLWRPVAAIGSFNLPTYDVELTPLLGKLLDGKAHEVAFAVTNAMDVWYVDANLHLWLDPASAATAAGLVSYDAAPAANVTSSQSGDPVDTHYDTAATRRFSAVGWVRSSYGNITTNATQAFGFENTKTFETLDQSTVARAGVVATDDHAVVCYSVQTQLSFPLGWVYEQGRLTVTHGLEETTVAAGPWSAGPPYRSLRTTQSSVVEDEEGGGKSWGVRQTYRYEATDGCYFRNVTSSSYSIVSDQSSEVCLKGASAGVGAVTAALPAVNLP</sequence>
<feature type="signal peptide" evidence="1">
    <location>
        <begin position="1"/>
        <end position="22"/>
    </location>
</feature>
<feature type="domain" description="Peptide N-acetyl-beta-D-glucosaminyl asparaginase amidase A N-terminal" evidence="2">
    <location>
        <begin position="46"/>
        <end position="377"/>
    </location>
</feature>
<dbReference type="InterPro" id="IPR056948">
    <property type="entry name" value="PNGaseA_N"/>
</dbReference>
<reference evidence="4" key="1">
    <citation type="submission" date="2024-06" db="EMBL/GenBank/DDBJ databases">
        <authorList>
            <person name="Ryan C."/>
        </authorList>
    </citation>
    <scope>NUCLEOTIDE SEQUENCE [LARGE SCALE GENOMIC DNA]</scope>
</reference>
<evidence type="ECO:0000313" key="4">
    <source>
        <dbReference type="Proteomes" id="UP001497457"/>
    </source>
</evidence>
<name>A0ABC8YZ25_9POAL</name>
<dbReference type="Proteomes" id="UP001497457">
    <property type="component" value="Chromosome 17b"/>
</dbReference>
<evidence type="ECO:0000259" key="2">
    <source>
        <dbReference type="Pfam" id="PF12222"/>
    </source>
</evidence>
<evidence type="ECO:0000313" key="3">
    <source>
        <dbReference type="EMBL" id="CAL4952286.1"/>
    </source>
</evidence>
<protein>
    <recommendedName>
        <fullName evidence="2">Peptide N-acetyl-beta-D-glucosaminyl asparaginase amidase A N-terminal domain-containing protein</fullName>
    </recommendedName>
</protein>
<keyword evidence="1" id="KW-0732">Signal</keyword>
<dbReference type="Pfam" id="PF25156">
    <property type="entry name" value="PNGase_A_C"/>
    <property type="match status" value="1"/>
</dbReference>
<organism evidence="3 4">
    <name type="scientific">Urochloa decumbens</name>
    <dbReference type="NCBI Taxonomy" id="240449"/>
    <lineage>
        <taxon>Eukaryota</taxon>
        <taxon>Viridiplantae</taxon>
        <taxon>Streptophyta</taxon>
        <taxon>Embryophyta</taxon>
        <taxon>Tracheophyta</taxon>
        <taxon>Spermatophyta</taxon>
        <taxon>Magnoliopsida</taxon>
        <taxon>Liliopsida</taxon>
        <taxon>Poales</taxon>
        <taxon>Poaceae</taxon>
        <taxon>PACMAD clade</taxon>
        <taxon>Panicoideae</taxon>
        <taxon>Panicodae</taxon>
        <taxon>Paniceae</taxon>
        <taxon>Melinidinae</taxon>
        <taxon>Urochloa</taxon>
    </lineage>
</organism>
<reference evidence="3 4" key="2">
    <citation type="submission" date="2024-10" db="EMBL/GenBank/DDBJ databases">
        <authorList>
            <person name="Ryan C."/>
        </authorList>
    </citation>
    <scope>NUCLEOTIDE SEQUENCE [LARGE SCALE GENOMIC DNA]</scope>
</reference>
<feature type="chain" id="PRO_5044870445" description="Peptide N-acetyl-beta-D-glucosaminyl asparaginase amidase A N-terminal domain-containing protein" evidence="1">
    <location>
        <begin position="23"/>
        <end position="575"/>
    </location>
</feature>
<dbReference type="EMBL" id="OZ075127">
    <property type="protein sequence ID" value="CAL4952286.1"/>
    <property type="molecule type" value="Genomic_DNA"/>
</dbReference>
<dbReference type="AlphaFoldDB" id="A0ABC8YZ25"/>